<dbReference type="RefSeq" id="WP_180284859.1">
    <property type="nucleotide sequence ID" value="NZ_JABFDB010000024.1"/>
</dbReference>
<organism evidence="1 2">
    <name type="scientific">Azospirillum oleiclasticum</name>
    <dbReference type="NCBI Taxonomy" id="2735135"/>
    <lineage>
        <taxon>Bacteria</taxon>
        <taxon>Pseudomonadati</taxon>
        <taxon>Pseudomonadota</taxon>
        <taxon>Alphaproteobacteria</taxon>
        <taxon>Rhodospirillales</taxon>
        <taxon>Azospirillaceae</taxon>
        <taxon>Azospirillum</taxon>
    </lineage>
</organism>
<name>A0ABX2TIS9_9PROT</name>
<protein>
    <recommendedName>
        <fullName evidence="3">DUF3168 domain-containing protein</fullName>
    </recommendedName>
</protein>
<dbReference type="EMBL" id="JABFDB010000024">
    <property type="protein sequence ID" value="NYZ23078.1"/>
    <property type="molecule type" value="Genomic_DNA"/>
</dbReference>
<comment type="caution">
    <text evidence="1">The sequence shown here is derived from an EMBL/GenBank/DDBJ whole genome shotgun (WGS) entry which is preliminary data.</text>
</comment>
<sequence length="131" mass="14067">MIHDGMMQLLKDSPLPVPSSNVFVHHMPGDVSAGLVVRTVKPHRCDDPLDGEIPGYHPNVVFELAARESSYPAVMGILEAAKTALTVVNQPAGTAHHINYARPYREPVVGAPDAGGVIEASIQMICNYIDT</sequence>
<keyword evidence="2" id="KW-1185">Reference proteome</keyword>
<proteinExistence type="predicted"/>
<accession>A0ABX2TIS9</accession>
<reference evidence="1 2" key="1">
    <citation type="submission" date="2020-05" db="EMBL/GenBank/DDBJ databases">
        <title>Azospirillum oleiclasticum sp. nov, a nitrogen-fixing and heavy crude oil-emulsifying bacterium isolated from the crude oil of Yumen Oilfield.</title>
        <authorList>
            <person name="Wu D."/>
            <person name="Cai M."/>
            <person name="Zhang X."/>
        </authorList>
    </citation>
    <scope>NUCLEOTIDE SEQUENCE [LARGE SCALE GENOMIC DNA]</scope>
    <source>
        <strain evidence="1 2">ROY-1-1-2</strain>
    </source>
</reference>
<dbReference type="Proteomes" id="UP000584642">
    <property type="component" value="Unassembled WGS sequence"/>
</dbReference>
<evidence type="ECO:0000313" key="1">
    <source>
        <dbReference type="EMBL" id="NYZ23078.1"/>
    </source>
</evidence>
<evidence type="ECO:0000313" key="2">
    <source>
        <dbReference type="Proteomes" id="UP000584642"/>
    </source>
</evidence>
<evidence type="ECO:0008006" key="3">
    <source>
        <dbReference type="Google" id="ProtNLM"/>
    </source>
</evidence>
<gene>
    <name evidence="1" type="ORF">HND93_25505</name>
</gene>